<dbReference type="PROSITE" id="PS00061">
    <property type="entry name" value="ADH_SHORT"/>
    <property type="match status" value="1"/>
</dbReference>
<dbReference type="GO" id="GO:0016491">
    <property type="term" value="F:oxidoreductase activity"/>
    <property type="evidence" value="ECO:0007669"/>
    <property type="project" value="UniProtKB-KW"/>
</dbReference>
<dbReference type="Pfam" id="PF00106">
    <property type="entry name" value="adh_short"/>
    <property type="match status" value="1"/>
</dbReference>
<dbReference type="PANTHER" id="PTHR44169:SF6">
    <property type="entry name" value="NADPH-DEPENDENT 1-ACYLDIHYDROXYACETONE PHOSPHATE REDUCTASE"/>
    <property type="match status" value="1"/>
</dbReference>
<keyword evidence="2" id="KW-0560">Oxidoreductase</keyword>
<comment type="similarity">
    <text evidence="1 3">Belongs to the short-chain dehydrogenases/reductases (SDR) family.</text>
</comment>
<evidence type="ECO:0000256" key="3">
    <source>
        <dbReference type="RuleBase" id="RU000363"/>
    </source>
</evidence>
<evidence type="ECO:0000313" key="5">
    <source>
        <dbReference type="EMBL" id="THU70454.1"/>
    </source>
</evidence>
<evidence type="ECO:0000256" key="1">
    <source>
        <dbReference type="ARBA" id="ARBA00006484"/>
    </source>
</evidence>
<name>A0A4S8K6C7_MUSBA</name>
<dbReference type="InterPro" id="IPR002347">
    <property type="entry name" value="SDR_fam"/>
</dbReference>
<dbReference type="InterPro" id="IPR020904">
    <property type="entry name" value="Sc_DH/Rdtase_CS"/>
</dbReference>
<dbReference type="PRINTS" id="PR00081">
    <property type="entry name" value="GDHRDH"/>
</dbReference>
<keyword evidence="6" id="KW-1185">Reference proteome</keyword>
<evidence type="ECO:0000256" key="4">
    <source>
        <dbReference type="SAM" id="MobiDB-lite"/>
    </source>
</evidence>
<accession>A0A4S8K6C7</accession>
<gene>
    <name evidence="5" type="ORF">C4D60_Mb08t25170</name>
</gene>
<dbReference type="PANTHER" id="PTHR44169">
    <property type="entry name" value="NADPH-DEPENDENT 1-ACYLDIHYDROXYACETONE PHOSPHATE REDUCTASE"/>
    <property type="match status" value="1"/>
</dbReference>
<comment type="caution">
    <text evidence="5">The sequence shown here is derived from an EMBL/GenBank/DDBJ whole genome shotgun (WGS) entry which is preliminary data.</text>
</comment>
<reference evidence="5 6" key="1">
    <citation type="journal article" date="2019" name="Nat. Plants">
        <title>Genome sequencing of Musa balbisiana reveals subgenome evolution and function divergence in polyploid bananas.</title>
        <authorList>
            <person name="Yao X."/>
        </authorList>
    </citation>
    <scope>NUCLEOTIDE SEQUENCE [LARGE SCALE GENOMIC DNA]</scope>
    <source>
        <strain evidence="6">cv. DH-PKW</strain>
        <tissue evidence="5">Leaves</tissue>
    </source>
</reference>
<dbReference type="SUPFAM" id="SSF51735">
    <property type="entry name" value="NAD(P)-binding Rossmann-fold domains"/>
    <property type="match status" value="1"/>
</dbReference>
<dbReference type="InterPro" id="IPR036291">
    <property type="entry name" value="NAD(P)-bd_dom_sf"/>
</dbReference>
<protein>
    <recommendedName>
        <fullName evidence="7">3-oxoacyl-[acyl-carrier-protein] reductase</fullName>
    </recommendedName>
</protein>
<organism evidence="5 6">
    <name type="scientific">Musa balbisiana</name>
    <name type="common">Banana</name>
    <dbReference type="NCBI Taxonomy" id="52838"/>
    <lineage>
        <taxon>Eukaryota</taxon>
        <taxon>Viridiplantae</taxon>
        <taxon>Streptophyta</taxon>
        <taxon>Embryophyta</taxon>
        <taxon>Tracheophyta</taxon>
        <taxon>Spermatophyta</taxon>
        <taxon>Magnoliopsida</taxon>
        <taxon>Liliopsida</taxon>
        <taxon>Zingiberales</taxon>
        <taxon>Musaceae</taxon>
        <taxon>Musa</taxon>
    </lineage>
</organism>
<proteinExistence type="inferred from homology"/>
<sequence>MADSEKPVVLITGCSEGGIGYALARAFALEGCFVVATSRSLNSMKSLENDPRFFLQELDVVSEDSIRRVVTNTLDKFGQIDVLVNNAGVHLVAPLAEVPMSSFEHVFNTNVYGPMRLIQSVVPQMVLRKKGKIVNIGSISALAPGPWAGVYSASKAALHALTDTLRTALSQGPKSTPAEEFAKRTVAMRTQSPVIVFEHGKMLGQGFAGAYNCGVQVVEGHIEVAVDLSAWVGSWSVVVVVLLLLVVESKPWAVAAEPKVMMTLPDLLPEDSAAPKQLEADAASKQQSAEQPPQPWPQPAAIGQLFSSERKGKLKLQVYKIGSMYNNIATTGSNE</sequence>
<dbReference type="PRINTS" id="PR00080">
    <property type="entry name" value="SDRFAMILY"/>
</dbReference>
<dbReference type="GO" id="GO:0005783">
    <property type="term" value="C:endoplasmic reticulum"/>
    <property type="evidence" value="ECO:0007669"/>
    <property type="project" value="TreeGrafter"/>
</dbReference>
<evidence type="ECO:0000256" key="2">
    <source>
        <dbReference type="ARBA" id="ARBA00023002"/>
    </source>
</evidence>
<feature type="region of interest" description="Disordered" evidence="4">
    <location>
        <begin position="277"/>
        <end position="305"/>
    </location>
</feature>
<evidence type="ECO:0000313" key="6">
    <source>
        <dbReference type="Proteomes" id="UP000317650"/>
    </source>
</evidence>
<dbReference type="AlphaFoldDB" id="A0A4S8K6C7"/>
<evidence type="ECO:0008006" key="7">
    <source>
        <dbReference type="Google" id="ProtNLM"/>
    </source>
</evidence>
<dbReference type="Gene3D" id="3.40.50.720">
    <property type="entry name" value="NAD(P)-binding Rossmann-like Domain"/>
    <property type="match status" value="1"/>
</dbReference>
<dbReference type="Proteomes" id="UP000317650">
    <property type="component" value="Chromosome 8"/>
</dbReference>
<dbReference type="EMBL" id="PYDT01000002">
    <property type="protein sequence ID" value="THU70454.1"/>
    <property type="molecule type" value="Genomic_DNA"/>
</dbReference>
<dbReference type="STRING" id="52838.A0A4S8K6C7"/>